<protein>
    <submittedName>
        <fullName evidence="1">Uncharacterized protein</fullName>
    </submittedName>
</protein>
<dbReference type="AlphaFoldDB" id="A0A7I7SB83"/>
<reference evidence="1 2" key="1">
    <citation type="submission" date="2017-04" db="EMBL/GenBank/DDBJ databases">
        <title>The new phylogeny of genus Mycobacterium.</title>
        <authorList>
            <person name="Tortoli E."/>
            <person name="Trovato A."/>
            <person name="Cirillo D.M."/>
        </authorList>
    </citation>
    <scope>NUCLEOTIDE SEQUENCE [LARGE SCALE GENOMIC DNA]</scope>
    <source>
        <strain evidence="1 2">KCTC 19819</strain>
    </source>
</reference>
<keyword evidence="2" id="KW-1185">Reference proteome</keyword>
<accession>A0A7I7SB83</accession>
<dbReference type="RefSeq" id="WP_085302696.1">
    <property type="nucleotide sequence ID" value="NZ_AP022594.1"/>
</dbReference>
<gene>
    <name evidence="1" type="ORF">B8W67_05530</name>
</gene>
<name>A0A7I7SB83_9MYCO</name>
<evidence type="ECO:0000313" key="2">
    <source>
        <dbReference type="Proteomes" id="UP000193577"/>
    </source>
</evidence>
<dbReference type="Proteomes" id="UP000193577">
    <property type="component" value="Unassembled WGS sequence"/>
</dbReference>
<dbReference type="EMBL" id="NCXO01000008">
    <property type="protein sequence ID" value="OSC34710.1"/>
    <property type="molecule type" value="Genomic_DNA"/>
</dbReference>
<evidence type="ECO:0000313" key="1">
    <source>
        <dbReference type="EMBL" id="OSC34710.1"/>
    </source>
</evidence>
<comment type="caution">
    <text evidence="1">The sequence shown here is derived from an EMBL/GenBank/DDBJ whole genome shotgun (WGS) entry which is preliminary data.</text>
</comment>
<organism evidence="1 2">
    <name type="scientific">Mycolicibacillus koreensis</name>
    <dbReference type="NCBI Taxonomy" id="1069220"/>
    <lineage>
        <taxon>Bacteria</taxon>
        <taxon>Bacillati</taxon>
        <taxon>Actinomycetota</taxon>
        <taxon>Actinomycetes</taxon>
        <taxon>Mycobacteriales</taxon>
        <taxon>Mycobacteriaceae</taxon>
        <taxon>Mycolicibacillus</taxon>
    </lineage>
</organism>
<sequence>MSGWQDDYRSALRDFVAAKGRPVRFTDPDNEFPEHRVSTYGWVDYEAMEHVREDRCSWLVAEGAEVEETTYSEFQNTFSGNREVVGTNVTPASCVCGRYTDVTLRVECTFGEMLKGVLPENPIHL</sequence>
<proteinExistence type="predicted"/>